<dbReference type="AlphaFoldDB" id="G3JND2"/>
<dbReference type="OrthoDB" id="7700931at2759"/>
<dbReference type="SUPFAM" id="SSF82153">
    <property type="entry name" value="FAS1 domain"/>
    <property type="match status" value="2"/>
</dbReference>
<dbReference type="InterPro" id="IPR050904">
    <property type="entry name" value="Adhesion/Biosynth-related"/>
</dbReference>
<organism evidence="4 5">
    <name type="scientific">Cordyceps militaris (strain CM01)</name>
    <name type="common">Caterpillar fungus</name>
    <dbReference type="NCBI Taxonomy" id="983644"/>
    <lineage>
        <taxon>Eukaryota</taxon>
        <taxon>Fungi</taxon>
        <taxon>Dikarya</taxon>
        <taxon>Ascomycota</taxon>
        <taxon>Pezizomycotina</taxon>
        <taxon>Sordariomycetes</taxon>
        <taxon>Hypocreomycetidae</taxon>
        <taxon>Hypocreales</taxon>
        <taxon>Cordycipitaceae</taxon>
        <taxon>Cordyceps</taxon>
    </lineage>
</organism>
<dbReference type="SMART" id="SM00554">
    <property type="entry name" value="FAS1"/>
    <property type="match status" value="2"/>
</dbReference>
<sequence length="422" mass="45561">MKLSTVTFSLCATGVVAIPRPSAGTDDVAAWWQSVASLESLAGEAIQRSTDAAVGAAQQMRDKALEALRSLDHPPKHPKPGKPGKGGPELTIYQTLQAFDGASEFTKLLDDFPKLIDALNSTDGEHTLFVPLNGAFDKIPDKYKKPSHEALDKFLHYHVVAGAKNAVDVLRSYTLESEAEERGLGGEHQRIRVGASFRGVTLNGYSKIKAVDIKTTNGVIHVISDVLVPPPPLGPILTFFPSYFSTLLLAYEKTDFVKFVHGQHIAGSTLFAPSNDAFKSLGARANAFLFNTDKGAKYLEAILKYSIAPNATVYSDAFYDKRTATAAGHQDHYSLDTFLPGAAISVDIATVLGFRVININGFTGVKFHDAIGSNGVIHVVDKIIFPPHKGKHGKTEDISVEELMERLAPFVTAEADEGSEEL</sequence>
<reference evidence="4 5" key="1">
    <citation type="journal article" date="2011" name="Genome Biol.">
        <title>Genome sequence of the insect pathogenic fungus Cordyceps militaris, a valued traditional Chinese medicine.</title>
        <authorList>
            <person name="Zheng P."/>
            <person name="Xia Y."/>
            <person name="Xiao G."/>
            <person name="Xiong C."/>
            <person name="Hu X."/>
            <person name="Zhang S."/>
            <person name="Zheng H."/>
            <person name="Huang Y."/>
            <person name="Zhou Y."/>
            <person name="Wang S."/>
            <person name="Zhao G.P."/>
            <person name="Liu X."/>
            <person name="St Leger R.J."/>
            <person name="Wang C."/>
        </authorList>
    </citation>
    <scope>NUCLEOTIDE SEQUENCE [LARGE SCALE GENOMIC DNA]</scope>
    <source>
        <strain evidence="4 5">CM01</strain>
    </source>
</reference>
<evidence type="ECO:0000259" key="3">
    <source>
        <dbReference type="PROSITE" id="PS50213"/>
    </source>
</evidence>
<dbReference type="InParanoid" id="G3JND2"/>
<dbReference type="KEGG" id="cmt:CCM_08205"/>
<feature type="chain" id="PRO_5003446615" evidence="2">
    <location>
        <begin position="18"/>
        <end position="422"/>
    </location>
</feature>
<feature type="domain" description="FAS1" evidence="3">
    <location>
        <begin position="89"/>
        <end position="227"/>
    </location>
</feature>
<dbReference type="HOGENOM" id="CLU_026522_0_1_1"/>
<dbReference type="Pfam" id="PF02469">
    <property type="entry name" value="Fasciclin"/>
    <property type="match status" value="2"/>
</dbReference>
<protein>
    <submittedName>
        <fullName evidence="4">Fasciclin domain family protein</fullName>
    </submittedName>
</protein>
<keyword evidence="5" id="KW-1185">Reference proteome</keyword>
<evidence type="ECO:0000256" key="1">
    <source>
        <dbReference type="SAM" id="MobiDB-lite"/>
    </source>
</evidence>
<dbReference type="InterPro" id="IPR036378">
    <property type="entry name" value="FAS1_dom_sf"/>
</dbReference>
<gene>
    <name evidence="4" type="ORF">CCM_08205</name>
</gene>
<dbReference type="EMBL" id="JH126404">
    <property type="protein sequence ID" value="EGX89951.1"/>
    <property type="molecule type" value="Genomic_DNA"/>
</dbReference>
<dbReference type="PROSITE" id="PS50213">
    <property type="entry name" value="FAS1"/>
    <property type="match status" value="2"/>
</dbReference>
<dbReference type="Proteomes" id="UP000001610">
    <property type="component" value="Unassembled WGS sequence"/>
</dbReference>
<dbReference type="InterPro" id="IPR000782">
    <property type="entry name" value="FAS1_domain"/>
</dbReference>
<dbReference type="OMA" id="GVKGFTH"/>
<dbReference type="Gene3D" id="2.30.180.10">
    <property type="entry name" value="FAS1 domain"/>
    <property type="match status" value="2"/>
</dbReference>
<dbReference type="GeneID" id="18170213"/>
<evidence type="ECO:0000313" key="4">
    <source>
        <dbReference type="EMBL" id="EGX89951.1"/>
    </source>
</evidence>
<accession>G3JND2</accession>
<proteinExistence type="predicted"/>
<evidence type="ECO:0000313" key="5">
    <source>
        <dbReference type="Proteomes" id="UP000001610"/>
    </source>
</evidence>
<dbReference type="RefSeq" id="XP_006673406.1">
    <property type="nucleotide sequence ID" value="XM_006673343.1"/>
</dbReference>
<dbReference type="PANTHER" id="PTHR10900">
    <property type="entry name" value="PERIOSTIN-RELATED"/>
    <property type="match status" value="1"/>
</dbReference>
<dbReference type="eggNOG" id="KOG1437">
    <property type="taxonomic scope" value="Eukaryota"/>
</dbReference>
<keyword evidence="2" id="KW-0732">Signal</keyword>
<dbReference type="STRING" id="983644.G3JND2"/>
<feature type="region of interest" description="Disordered" evidence="1">
    <location>
        <begin position="69"/>
        <end position="88"/>
    </location>
</feature>
<dbReference type="VEuPathDB" id="FungiDB:CCM_08205"/>
<feature type="signal peptide" evidence="2">
    <location>
        <begin position="1"/>
        <end position="17"/>
    </location>
</feature>
<dbReference type="PANTHER" id="PTHR10900:SF77">
    <property type="entry name" value="FI19380P1"/>
    <property type="match status" value="1"/>
</dbReference>
<evidence type="ECO:0000256" key="2">
    <source>
        <dbReference type="SAM" id="SignalP"/>
    </source>
</evidence>
<feature type="domain" description="FAS1" evidence="3">
    <location>
        <begin position="230"/>
        <end position="384"/>
    </location>
</feature>
<name>G3JND2_CORMM</name>